<dbReference type="AlphaFoldDB" id="A0AAJ4R6Z1"/>
<comment type="caution">
    <text evidence="7">The sequence shown here is derived from an EMBL/GenBank/DDBJ whole genome shotgun (WGS) entry which is preliminary data.</text>
</comment>
<dbReference type="GO" id="GO:0003677">
    <property type="term" value="F:DNA binding"/>
    <property type="evidence" value="ECO:0007669"/>
    <property type="project" value="UniProtKB-UniRule"/>
</dbReference>
<sequence length="337" mass="39563">MSDNLRPLSPEEGIDRFIQMRKQNGNRETTLQNDKTRMNHFQEWCEDVEEIENLNNLTGRQLSTFVEWRCEQVSKVTVRKQLSSLREALRYWANIEAVPTGMAERIYSPQLKNLDDAKTVHLEPDRAERMLEYYDRYRYASRDHVVLAILWRTGMRRSAIRSLDVGDLEEEEHAVKLEHRIEEGTRLKNGEGSERWVFLGPKWFQIVKDYLNNPDRNDVTDEYGRRPLITTDGRPTGDTYYKWVNRITQPCEYGECPHDRDPETCEARGSEGYPSRCPSSRSPHAVRRGAITEHLRKGTNPEVVSERMNVGLETLYKHYDARSERDKMAVRKDALQQ</sequence>
<keyword evidence="3" id="KW-0233">DNA recombination</keyword>
<evidence type="ECO:0000259" key="6">
    <source>
        <dbReference type="PROSITE" id="PS51900"/>
    </source>
</evidence>
<dbReference type="InterPro" id="IPR050090">
    <property type="entry name" value="Tyrosine_recombinase_XerCD"/>
</dbReference>
<dbReference type="InterPro" id="IPR004107">
    <property type="entry name" value="Integrase_SAM-like_N"/>
</dbReference>
<dbReference type="PANTHER" id="PTHR30349">
    <property type="entry name" value="PHAGE INTEGRASE-RELATED"/>
    <property type="match status" value="1"/>
</dbReference>
<dbReference type="Pfam" id="PF02899">
    <property type="entry name" value="Phage_int_SAM_1"/>
    <property type="match status" value="1"/>
</dbReference>
<evidence type="ECO:0000256" key="4">
    <source>
        <dbReference type="PROSITE-ProRule" id="PRU01248"/>
    </source>
</evidence>
<dbReference type="InterPro" id="IPR011010">
    <property type="entry name" value="DNA_brk_join_enz"/>
</dbReference>
<dbReference type="Gene3D" id="1.10.443.10">
    <property type="entry name" value="Intergrase catalytic core"/>
    <property type="match status" value="1"/>
</dbReference>
<protein>
    <submittedName>
        <fullName evidence="7">Site-specific integrase</fullName>
    </submittedName>
</protein>
<dbReference type="InterPro" id="IPR002104">
    <property type="entry name" value="Integrase_catalytic"/>
</dbReference>
<dbReference type="InterPro" id="IPR010998">
    <property type="entry name" value="Integrase_recombinase_N"/>
</dbReference>
<dbReference type="GO" id="GO:0015074">
    <property type="term" value="P:DNA integration"/>
    <property type="evidence" value="ECO:0007669"/>
    <property type="project" value="UniProtKB-KW"/>
</dbReference>
<keyword evidence="8" id="KW-1185">Reference proteome</keyword>
<gene>
    <name evidence="7" type="ORF">Nmn1133_01430</name>
</gene>
<evidence type="ECO:0000256" key="1">
    <source>
        <dbReference type="ARBA" id="ARBA00022908"/>
    </source>
</evidence>
<evidence type="ECO:0000313" key="8">
    <source>
        <dbReference type="Proteomes" id="UP000270581"/>
    </source>
</evidence>
<dbReference type="PROSITE" id="PS51900">
    <property type="entry name" value="CB"/>
    <property type="match status" value="1"/>
</dbReference>
<evidence type="ECO:0000313" key="7">
    <source>
        <dbReference type="EMBL" id="RNJ25484.1"/>
    </source>
</evidence>
<dbReference type="SUPFAM" id="SSF56349">
    <property type="entry name" value="DNA breaking-rejoining enzymes"/>
    <property type="match status" value="1"/>
</dbReference>
<dbReference type="Proteomes" id="UP000270581">
    <property type="component" value="Unassembled WGS sequence"/>
</dbReference>
<dbReference type="EMBL" id="RJJC01000001">
    <property type="protein sequence ID" value="RNJ25484.1"/>
    <property type="molecule type" value="Genomic_DNA"/>
</dbReference>
<organism evidence="7 8">
    <name type="scientific">Halosegnis longus</name>
    <dbReference type="NCBI Taxonomy" id="2216012"/>
    <lineage>
        <taxon>Archaea</taxon>
        <taxon>Methanobacteriati</taxon>
        <taxon>Methanobacteriota</taxon>
        <taxon>Stenosarchaea group</taxon>
        <taxon>Halobacteria</taxon>
        <taxon>Halobacteriales</taxon>
        <taxon>Natronomonadaceae</taxon>
        <taxon>Halosegnis</taxon>
    </lineage>
</organism>
<dbReference type="GO" id="GO:0006310">
    <property type="term" value="P:DNA recombination"/>
    <property type="evidence" value="ECO:0007669"/>
    <property type="project" value="UniProtKB-KW"/>
</dbReference>
<reference evidence="7 8" key="1">
    <citation type="submission" date="2018-11" db="EMBL/GenBank/DDBJ databases">
        <title>Genome sequences of Natronomonas sp. CBA1133.</title>
        <authorList>
            <person name="Roh S.W."/>
            <person name="Cha I.-T."/>
        </authorList>
    </citation>
    <scope>NUCLEOTIDE SEQUENCE [LARGE SCALE GENOMIC DNA]</scope>
    <source>
        <strain evidence="7 8">CBA1133</strain>
    </source>
</reference>
<evidence type="ECO:0000256" key="2">
    <source>
        <dbReference type="ARBA" id="ARBA00023125"/>
    </source>
</evidence>
<dbReference type="CDD" id="cd00397">
    <property type="entry name" value="DNA_BRE_C"/>
    <property type="match status" value="1"/>
</dbReference>
<evidence type="ECO:0000256" key="3">
    <source>
        <dbReference type="ARBA" id="ARBA00023172"/>
    </source>
</evidence>
<proteinExistence type="predicted"/>
<dbReference type="PANTHER" id="PTHR30349:SF41">
    <property type="entry name" value="INTEGRASE_RECOMBINASE PROTEIN MJ0367-RELATED"/>
    <property type="match status" value="1"/>
</dbReference>
<keyword evidence="2 4" id="KW-0238">DNA-binding</keyword>
<dbReference type="InterPro" id="IPR044068">
    <property type="entry name" value="CB"/>
</dbReference>
<feature type="domain" description="Tyr recombinase" evidence="5">
    <location>
        <begin position="117"/>
        <end position="332"/>
    </location>
</feature>
<dbReference type="InterPro" id="IPR013762">
    <property type="entry name" value="Integrase-like_cat_sf"/>
</dbReference>
<feature type="domain" description="Core-binding (CB)" evidence="6">
    <location>
        <begin position="8"/>
        <end position="93"/>
    </location>
</feature>
<dbReference type="PROSITE" id="PS51898">
    <property type="entry name" value="TYR_RECOMBINASE"/>
    <property type="match status" value="1"/>
</dbReference>
<dbReference type="RefSeq" id="WP_123123679.1">
    <property type="nucleotide sequence ID" value="NZ_RJJC01000001.1"/>
</dbReference>
<accession>A0AAJ4R6Z1</accession>
<name>A0AAJ4R6Z1_9EURY</name>
<keyword evidence="1" id="KW-0229">DNA integration</keyword>
<evidence type="ECO:0000259" key="5">
    <source>
        <dbReference type="PROSITE" id="PS51898"/>
    </source>
</evidence>
<dbReference type="Gene3D" id="1.10.150.130">
    <property type="match status" value="1"/>
</dbReference>